<dbReference type="InterPro" id="IPR027417">
    <property type="entry name" value="P-loop_NTPase"/>
</dbReference>
<evidence type="ECO:0000313" key="8">
    <source>
        <dbReference type="EMBL" id="KAJ6233745.1"/>
    </source>
</evidence>
<dbReference type="SMART" id="SM00487">
    <property type="entry name" value="DEXDc"/>
    <property type="match status" value="1"/>
</dbReference>
<feature type="compositionally biased region" description="Basic and acidic residues" evidence="5">
    <location>
        <begin position="847"/>
        <end position="866"/>
    </location>
</feature>
<protein>
    <submittedName>
        <fullName evidence="8">Fanconi anemia group m protein</fullName>
    </submittedName>
</protein>
<evidence type="ECO:0000256" key="4">
    <source>
        <dbReference type="ARBA" id="ARBA00022840"/>
    </source>
</evidence>
<comment type="caution">
    <text evidence="8">The sequence shown here is derived from an EMBL/GenBank/DDBJ whole genome shotgun (WGS) entry which is preliminary data.</text>
</comment>
<sequence>MNNGYDKKKSQNNHETFYYYHNCQNSQNKKKKQRSLNKKSLPQTKNKLKINNDIWNKKPRTFTPNKKNKQIIILNSPIDVDQTFSNQKKTNLFNKNQRLIIDITNSPVLKKKIKKTISSVISIDTDDEDQQEVEMFPKNNKRIKSTEKKKEKEEEKRKEKEKQEQIVIEIETNPEEFNNYKLDHENNQLNVKNSFQKNQKEKFAVFSFTKKTTSNYEIMQNYLKNFQKMDLRPKRNILAISPKLCGTQNKRKNQRKKNAHKSRLKYNKIYHRKYDLSKLPQIDLQESRDWVYPTNYPIRNYQFEITKTALFHNTLIVLPTGLGKTLIATVVMYNYYRWFPSGKIIFLAPTKPLVQQQLQAFLDIVCVVSKADCCEMTGETDSKQRERLWKSKRVFFATPQTVVNDLERQICFAREIVCVVFDEAHHAMGHYDYTRIVSKLLLDTNQFRVVGLTATPGTSEGQIQEVITNCLISKLEVRTEDNFSSHELKEWMYKKTVKVIKVTLQNEKELNHVINVYKPYLSKLLADLFQRHLIATNKVNEITRGILLANYNTLKRTQQNRKRQLLNHNDYNQYLQTFLLSMSLFYGYKILKDYGIYPFHTFLKRNYNIHTDDLKDYKFEFLKSEVYQDLIQEVPKQLKKDIYSHPKITKLRDILKKHFQKNKNGDTRVMIFSSFRDSVVDIKNSLRDLKGVNAMSFIGQATTLTCKGVSQKNQKRIIKQFKNGHYNTLIATCIGEEGLDIGEIDLIICYDSYVDPKRSVQRFGRTGRKRNGKVVILATEGQEEKAYQKNLKKKKSIDQSLINFENFFFYPNNQRMIPQSINPKCLKKKLKKEETKKKKLKKGGKNLKKDILNNRFHTNTDNDLQKGENKYMSSRWKQLSDEIQWYDVDSDLIKKKITKKEKEKEKRKKKRKKKRKRGKKRKKKKKKEKEKEKEKERERERKRKNIESDDSYDDDVDEDDDENCVEDSDGGSVEDSDDDSEEDSKTNRKEFEKTKFLSRSDQIIHDLKYKLDKSEKIPKFSLKDSSAITRMSKKYHKTFLFSHSKIYDFLINNTNNNCFNSQNPQKTQSLLRKNDNLSNKKEKKAECFSQDRGGSYEDVKYIEKGDGYDVSDEKDRENGDEKRRRKSKIMMLMKKENENTIHNQTII</sequence>
<dbReference type="Pfam" id="PF00271">
    <property type="entry name" value="Helicase_C"/>
    <property type="match status" value="1"/>
</dbReference>
<evidence type="ECO:0000259" key="7">
    <source>
        <dbReference type="PROSITE" id="PS51194"/>
    </source>
</evidence>
<feature type="compositionally biased region" description="Basic and acidic residues" evidence="5">
    <location>
        <begin position="1107"/>
        <end position="1122"/>
    </location>
</feature>
<feature type="compositionally biased region" description="Basic residues" evidence="5">
    <location>
        <begin position="899"/>
        <end position="928"/>
    </location>
</feature>
<keyword evidence="2" id="KW-0378">Hydrolase</keyword>
<dbReference type="Gene3D" id="3.40.50.300">
    <property type="entry name" value="P-loop containing nucleotide triphosphate hydrolases"/>
    <property type="match status" value="2"/>
</dbReference>
<dbReference type="Pfam" id="PF04851">
    <property type="entry name" value="ResIII"/>
    <property type="match status" value="1"/>
</dbReference>
<keyword evidence="9" id="KW-1185">Reference proteome</keyword>
<feature type="domain" description="Helicase C-terminal" evidence="7">
    <location>
        <begin position="650"/>
        <end position="815"/>
    </location>
</feature>
<proteinExistence type="predicted"/>
<keyword evidence="1" id="KW-0547">Nucleotide-binding</keyword>
<feature type="region of interest" description="Disordered" evidence="5">
    <location>
        <begin position="137"/>
        <end position="163"/>
    </location>
</feature>
<accession>A0ABQ8XN18</accession>
<feature type="compositionally biased region" description="Basic residues" evidence="5">
    <location>
        <begin position="837"/>
        <end position="846"/>
    </location>
</feature>
<evidence type="ECO:0000256" key="5">
    <source>
        <dbReference type="SAM" id="MobiDB-lite"/>
    </source>
</evidence>
<evidence type="ECO:0000256" key="2">
    <source>
        <dbReference type="ARBA" id="ARBA00022801"/>
    </source>
</evidence>
<feature type="region of interest" description="Disordered" evidence="5">
    <location>
        <begin position="25"/>
        <end position="45"/>
    </location>
</feature>
<dbReference type="CDD" id="cd18033">
    <property type="entry name" value="DEXDc_FANCM"/>
    <property type="match status" value="1"/>
</dbReference>
<feature type="compositionally biased region" description="Basic and acidic residues" evidence="5">
    <location>
        <begin position="929"/>
        <end position="939"/>
    </location>
</feature>
<keyword evidence="3" id="KW-0347">Helicase</keyword>
<dbReference type="SMART" id="SM00490">
    <property type="entry name" value="HELICc"/>
    <property type="match status" value="1"/>
</dbReference>
<organism evidence="8 9">
    <name type="scientific">Anaeramoeba flamelloides</name>
    <dbReference type="NCBI Taxonomy" id="1746091"/>
    <lineage>
        <taxon>Eukaryota</taxon>
        <taxon>Metamonada</taxon>
        <taxon>Anaeramoebidae</taxon>
        <taxon>Anaeramoeba</taxon>
    </lineage>
</organism>
<evidence type="ECO:0000313" key="9">
    <source>
        <dbReference type="Proteomes" id="UP001150062"/>
    </source>
</evidence>
<evidence type="ECO:0000256" key="1">
    <source>
        <dbReference type="ARBA" id="ARBA00022741"/>
    </source>
</evidence>
<dbReference type="InterPro" id="IPR014001">
    <property type="entry name" value="Helicase_ATP-bd"/>
</dbReference>
<dbReference type="InterPro" id="IPR044749">
    <property type="entry name" value="FANCM_DEXDc"/>
</dbReference>
<feature type="region of interest" description="Disordered" evidence="5">
    <location>
        <begin position="899"/>
        <end position="989"/>
    </location>
</feature>
<dbReference type="InterPro" id="IPR006935">
    <property type="entry name" value="Helicase/UvrB_N"/>
</dbReference>
<feature type="compositionally biased region" description="Acidic residues" evidence="5">
    <location>
        <begin position="948"/>
        <end position="982"/>
    </location>
</feature>
<keyword evidence="4" id="KW-0067">ATP-binding</keyword>
<feature type="compositionally biased region" description="Basic residues" evidence="5">
    <location>
        <begin position="28"/>
        <end position="37"/>
    </location>
</feature>
<reference evidence="8" key="1">
    <citation type="submission" date="2022-08" db="EMBL/GenBank/DDBJ databases">
        <title>Novel sulfate-reducing endosymbionts in the free-living metamonad Anaeramoeba.</title>
        <authorList>
            <person name="Jerlstrom-Hultqvist J."/>
            <person name="Cepicka I."/>
            <person name="Gallot-Lavallee L."/>
            <person name="Salas-Leiva D."/>
            <person name="Curtis B.A."/>
            <person name="Zahonova K."/>
            <person name="Pipaliya S."/>
            <person name="Dacks J."/>
            <person name="Roger A.J."/>
        </authorList>
    </citation>
    <scope>NUCLEOTIDE SEQUENCE</scope>
    <source>
        <strain evidence="8">Schooner1</strain>
    </source>
</reference>
<feature type="region of interest" description="Disordered" evidence="5">
    <location>
        <begin position="1107"/>
        <end position="1126"/>
    </location>
</feature>
<name>A0ABQ8XN18_9EUKA</name>
<dbReference type="Proteomes" id="UP001150062">
    <property type="component" value="Unassembled WGS sequence"/>
</dbReference>
<dbReference type="PANTHER" id="PTHR14025">
    <property type="entry name" value="FANCONI ANEMIA GROUP M FANCM FAMILY MEMBER"/>
    <property type="match status" value="1"/>
</dbReference>
<dbReference type="InterPro" id="IPR001650">
    <property type="entry name" value="Helicase_C-like"/>
</dbReference>
<feature type="region of interest" description="Disordered" evidence="5">
    <location>
        <begin position="832"/>
        <end position="866"/>
    </location>
</feature>
<feature type="domain" description="Helicase ATP-binding" evidence="6">
    <location>
        <begin position="305"/>
        <end position="474"/>
    </location>
</feature>
<evidence type="ECO:0000259" key="6">
    <source>
        <dbReference type="PROSITE" id="PS51192"/>
    </source>
</evidence>
<evidence type="ECO:0000256" key="3">
    <source>
        <dbReference type="ARBA" id="ARBA00022806"/>
    </source>
</evidence>
<dbReference type="SUPFAM" id="SSF52540">
    <property type="entry name" value="P-loop containing nucleoside triphosphate hydrolases"/>
    <property type="match status" value="1"/>
</dbReference>
<dbReference type="PANTHER" id="PTHR14025:SF20">
    <property type="entry name" value="FANCONI ANEMIA GROUP M PROTEIN"/>
    <property type="match status" value="1"/>
</dbReference>
<dbReference type="PROSITE" id="PS51194">
    <property type="entry name" value="HELICASE_CTER"/>
    <property type="match status" value="1"/>
</dbReference>
<gene>
    <name evidence="8" type="ORF">M0813_30054</name>
</gene>
<dbReference type="EMBL" id="JAOAOG010000276">
    <property type="protein sequence ID" value="KAJ6233745.1"/>
    <property type="molecule type" value="Genomic_DNA"/>
</dbReference>
<dbReference type="PROSITE" id="PS51192">
    <property type="entry name" value="HELICASE_ATP_BIND_1"/>
    <property type="match status" value="1"/>
</dbReference>
<feature type="compositionally biased region" description="Basic and acidic residues" evidence="5">
    <location>
        <begin position="144"/>
        <end position="163"/>
    </location>
</feature>